<evidence type="ECO:0000259" key="1">
    <source>
        <dbReference type="Pfam" id="PF01738"/>
    </source>
</evidence>
<dbReference type="InterPro" id="IPR029058">
    <property type="entry name" value="AB_hydrolase_fold"/>
</dbReference>
<gene>
    <name evidence="2" type="ORF">BES08_25740</name>
</gene>
<dbReference type="PANTHER" id="PTHR22946">
    <property type="entry name" value="DIENELACTONE HYDROLASE DOMAIN-CONTAINING PROTEIN-RELATED"/>
    <property type="match status" value="1"/>
</dbReference>
<dbReference type="PANTHER" id="PTHR22946:SF0">
    <property type="entry name" value="DIENELACTONE HYDROLASE DOMAIN-CONTAINING PROTEIN"/>
    <property type="match status" value="1"/>
</dbReference>
<protein>
    <recommendedName>
        <fullName evidence="1">Dienelactone hydrolase domain-containing protein</fullName>
    </recommendedName>
</protein>
<keyword evidence="2" id="KW-0614">Plasmid</keyword>
<evidence type="ECO:0000313" key="3">
    <source>
        <dbReference type="Proteomes" id="UP000094626"/>
    </source>
</evidence>
<sequence>MHGAGAVLEGEAIHDALKRFRAEPDRLRSRVQAALAALSDISGLEPEDMVGLGYCFGGFCVLELARSGVPVRAVASFHGLLNTSRPASRDTLKARIAVFTGGLDPLVPPDHIAAFQAEMPLAAADWQLGIYGRALHSFTNSTVDALGDPTMGYHAEADESSWAAMLRFFDISFKRSDRGDVDRRVA</sequence>
<dbReference type="SUPFAM" id="SSF53474">
    <property type="entry name" value="alpha/beta-Hydrolases"/>
    <property type="match status" value="1"/>
</dbReference>
<name>A0A1D8ADW1_9SPHN</name>
<dbReference type="Gene3D" id="3.40.50.1820">
    <property type="entry name" value="alpha/beta hydrolase"/>
    <property type="match status" value="1"/>
</dbReference>
<dbReference type="InterPro" id="IPR050261">
    <property type="entry name" value="FrsA_esterase"/>
</dbReference>
<dbReference type="InterPro" id="IPR002925">
    <property type="entry name" value="Dienelactn_hydro"/>
</dbReference>
<evidence type="ECO:0000313" key="2">
    <source>
        <dbReference type="EMBL" id="AOR80306.1"/>
    </source>
</evidence>
<dbReference type="EMBL" id="CP017077">
    <property type="protein sequence ID" value="AOR80306.1"/>
    <property type="molecule type" value="Genomic_DNA"/>
</dbReference>
<organism evidence="2 3">
    <name type="scientific">Novosphingobium resinovorum</name>
    <dbReference type="NCBI Taxonomy" id="158500"/>
    <lineage>
        <taxon>Bacteria</taxon>
        <taxon>Pseudomonadati</taxon>
        <taxon>Pseudomonadota</taxon>
        <taxon>Alphaproteobacteria</taxon>
        <taxon>Sphingomonadales</taxon>
        <taxon>Sphingomonadaceae</taxon>
        <taxon>Novosphingobium</taxon>
    </lineage>
</organism>
<dbReference type="Pfam" id="PF01738">
    <property type="entry name" value="DLH"/>
    <property type="match status" value="1"/>
</dbReference>
<reference evidence="3" key="1">
    <citation type="journal article" date="2017" name="J. Biotechnol.">
        <title>Complete genome sequence of Novosphingobium resinovorum SA1, a versatile xenobiotic-degrading bacterium capable of utilizing sulfanilic acid.</title>
        <authorList>
            <person name="Hegedus B."/>
            <person name="Kos P.B."/>
            <person name="Balint B."/>
            <person name="Maroti G."/>
            <person name="Gan H.M."/>
            <person name="Perei K."/>
            <person name="Rakhely G."/>
        </authorList>
    </citation>
    <scope>NUCLEOTIDE SEQUENCE [LARGE SCALE GENOMIC DNA]</scope>
    <source>
        <strain evidence="3">SA1</strain>
    </source>
</reference>
<dbReference type="AlphaFoldDB" id="A0A1D8ADW1"/>
<dbReference type="GO" id="GO:0016787">
    <property type="term" value="F:hydrolase activity"/>
    <property type="evidence" value="ECO:0007669"/>
    <property type="project" value="InterPro"/>
</dbReference>
<dbReference type="KEGG" id="nre:BES08_25740"/>
<dbReference type="Proteomes" id="UP000094626">
    <property type="component" value="Plasmid pSA2"/>
</dbReference>
<proteinExistence type="predicted"/>
<accession>A0A1D8ADW1</accession>
<keyword evidence="3" id="KW-1185">Reference proteome</keyword>
<feature type="domain" description="Dienelactone hydrolase" evidence="1">
    <location>
        <begin position="17"/>
        <end position="170"/>
    </location>
</feature>
<geneLocation type="plasmid" evidence="2 3">
    <name>pSA2</name>
</geneLocation>